<dbReference type="Gene3D" id="3.30.420.40">
    <property type="match status" value="2"/>
</dbReference>
<keyword evidence="3" id="KW-1185">Reference proteome</keyword>
<dbReference type="KEGG" id="sand:H3309_08305"/>
<evidence type="ECO:0000259" key="1">
    <source>
        <dbReference type="Pfam" id="PF01869"/>
    </source>
</evidence>
<accession>A0A7G5IM41</accession>
<feature type="domain" description="ATPase BadF/BadG/BcrA/BcrD type" evidence="1">
    <location>
        <begin position="9"/>
        <end position="297"/>
    </location>
</feature>
<gene>
    <name evidence="2" type="ORF">H3309_08305</name>
</gene>
<dbReference type="InterPro" id="IPR043129">
    <property type="entry name" value="ATPase_NBD"/>
</dbReference>
<protein>
    <recommendedName>
        <fullName evidence="1">ATPase BadF/BadG/BcrA/BcrD type domain-containing protein</fullName>
    </recommendedName>
</protein>
<dbReference type="AlphaFoldDB" id="A0A7G5IM41"/>
<dbReference type="SUPFAM" id="SSF53067">
    <property type="entry name" value="Actin-like ATPase domain"/>
    <property type="match status" value="2"/>
</dbReference>
<evidence type="ECO:0000313" key="2">
    <source>
        <dbReference type="EMBL" id="QMW24433.1"/>
    </source>
</evidence>
<dbReference type="RefSeq" id="WP_182298343.1">
    <property type="nucleotide sequence ID" value="NZ_CP059851.1"/>
</dbReference>
<reference evidence="2 3" key="1">
    <citation type="submission" date="2020-07" db="EMBL/GenBank/DDBJ databases">
        <title>Complete genome sequence for Sandaracinobacter sp. M6.</title>
        <authorList>
            <person name="Tang Y."/>
            <person name="Liu Q."/>
            <person name="Guo Z."/>
            <person name="Lei P."/>
            <person name="Huang B."/>
        </authorList>
    </citation>
    <scope>NUCLEOTIDE SEQUENCE [LARGE SCALE GENOMIC DNA]</scope>
    <source>
        <strain evidence="2 3">M6</strain>
    </source>
</reference>
<organism evidence="2 3">
    <name type="scientific">Sandaracinobacteroides saxicola</name>
    <dbReference type="NCBI Taxonomy" id="2759707"/>
    <lineage>
        <taxon>Bacteria</taxon>
        <taxon>Pseudomonadati</taxon>
        <taxon>Pseudomonadota</taxon>
        <taxon>Alphaproteobacteria</taxon>
        <taxon>Sphingomonadales</taxon>
        <taxon>Sphingosinicellaceae</taxon>
        <taxon>Sandaracinobacteroides</taxon>
    </lineage>
</organism>
<proteinExistence type="predicted"/>
<dbReference type="EMBL" id="CP059851">
    <property type="protein sequence ID" value="QMW24433.1"/>
    <property type="molecule type" value="Genomic_DNA"/>
</dbReference>
<dbReference type="PANTHER" id="PTHR43190">
    <property type="entry name" value="N-ACETYL-D-GLUCOSAMINE KINASE"/>
    <property type="match status" value="1"/>
</dbReference>
<dbReference type="Proteomes" id="UP000515292">
    <property type="component" value="Chromosome"/>
</dbReference>
<name>A0A7G5IM41_9SPHN</name>
<dbReference type="InterPro" id="IPR052519">
    <property type="entry name" value="Euk-type_GlcNAc_Kinase"/>
</dbReference>
<evidence type="ECO:0000313" key="3">
    <source>
        <dbReference type="Proteomes" id="UP000515292"/>
    </source>
</evidence>
<dbReference type="PANTHER" id="PTHR43190:SF3">
    <property type="entry name" value="N-ACETYL-D-GLUCOSAMINE KINASE"/>
    <property type="match status" value="1"/>
</dbReference>
<dbReference type="Pfam" id="PF01869">
    <property type="entry name" value="BcrAD_BadFG"/>
    <property type="match status" value="1"/>
</dbReference>
<dbReference type="InterPro" id="IPR002731">
    <property type="entry name" value="ATPase_BadF"/>
</dbReference>
<sequence length="331" mass="34562">MPDPRSLVLGLDGGGSKTVAFVCDDTGHVLGYARGGASEIYTRGEAAFSTISRTVQDALDQAGLSPDDLRAATYSLAGVDWPEDAVFVRERLSRSPRCAIEVRNDAVGALDGAIPQGPAVVVACGTSCGIASRNAAGGNWHSGFWQHPLGSYELGLKALQAICLGHQGIAQPTALAPLALDTLRLPHVEALLHRVTRRENPEILLLARLTPLLFDAAEAGDPVSRAIVTEHGAGLGRMAAAAARQVGISGQAMKVALTGGVFRHASSLLPTVVLDSMRQAEAQIEPVTPFGEPVLGSVIDALRRIGVPITAPVLKNLCRSMPTAAYFDTVA</sequence>